<keyword evidence="3" id="KW-1185">Reference proteome</keyword>
<organism evidence="2 3">
    <name type="scientific">Athelia psychrophila</name>
    <dbReference type="NCBI Taxonomy" id="1759441"/>
    <lineage>
        <taxon>Eukaryota</taxon>
        <taxon>Fungi</taxon>
        <taxon>Dikarya</taxon>
        <taxon>Basidiomycota</taxon>
        <taxon>Agaricomycotina</taxon>
        <taxon>Agaricomycetes</taxon>
        <taxon>Agaricomycetidae</taxon>
        <taxon>Atheliales</taxon>
        <taxon>Atheliaceae</taxon>
        <taxon>Athelia</taxon>
    </lineage>
</organism>
<accession>A0A166RV70</accession>
<dbReference type="Proteomes" id="UP000076532">
    <property type="component" value="Unassembled WGS sequence"/>
</dbReference>
<feature type="compositionally biased region" description="Low complexity" evidence="1">
    <location>
        <begin position="64"/>
        <end position="75"/>
    </location>
</feature>
<reference evidence="2 3" key="1">
    <citation type="journal article" date="2016" name="Mol. Biol. Evol.">
        <title>Comparative Genomics of Early-Diverging Mushroom-Forming Fungi Provides Insights into the Origins of Lignocellulose Decay Capabilities.</title>
        <authorList>
            <person name="Nagy L.G."/>
            <person name="Riley R."/>
            <person name="Tritt A."/>
            <person name="Adam C."/>
            <person name="Daum C."/>
            <person name="Floudas D."/>
            <person name="Sun H."/>
            <person name="Yadav J.S."/>
            <person name="Pangilinan J."/>
            <person name="Larsson K.H."/>
            <person name="Matsuura K."/>
            <person name="Barry K."/>
            <person name="Labutti K."/>
            <person name="Kuo R."/>
            <person name="Ohm R.A."/>
            <person name="Bhattacharya S.S."/>
            <person name="Shirouzu T."/>
            <person name="Yoshinaga Y."/>
            <person name="Martin F.M."/>
            <person name="Grigoriev I.V."/>
            <person name="Hibbett D.S."/>
        </authorList>
    </citation>
    <scope>NUCLEOTIDE SEQUENCE [LARGE SCALE GENOMIC DNA]</scope>
    <source>
        <strain evidence="2 3">CBS 109695</strain>
    </source>
</reference>
<dbReference type="EMBL" id="KV417502">
    <property type="protein sequence ID" value="KZP28690.1"/>
    <property type="molecule type" value="Genomic_DNA"/>
</dbReference>
<feature type="non-terminal residue" evidence="2">
    <location>
        <position position="75"/>
    </location>
</feature>
<protein>
    <submittedName>
        <fullName evidence="2">Uncharacterized protein</fullName>
    </submittedName>
</protein>
<proteinExistence type="predicted"/>
<gene>
    <name evidence="2" type="ORF">FIBSPDRAFT_852412</name>
</gene>
<feature type="region of interest" description="Disordered" evidence="1">
    <location>
        <begin position="30"/>
        <end position="75"/>
    </location>
</feature>
<evidence type="ECO:0000256" key="1">
    <source>
        <dbReference type="SAM" id="MobiDB-lite"/>
    </source>
</evidence>
<name>A0A166RV70_9AGAM</name>
<evidence type="ECO:0000313" key="3">
    <source>
        <dbReference type="Proteomes" id="UP000076532"/>
    </source>
</evidence>
<sequence>MHARRSDTAPTHTRSPLCLSALCICTRPPSTPHTRTYSPDHVHAQHTCTHAQPAAQRALDTEQGSSSAGLPPGGL</sequence>
<evidence type="ECO:0000313" key="2">
    <source>
        <dbReference type="EMBL" id="KZP28690.1"/>
    </source>
</evidence>
<dbReference type="AlphaFoldDB" id="A0A166RV70"/>